<dbReference type="PANTHER" id="PTHR46225">
    <property type="entry name" value="C3H4 TYPE ZINC FINGER PROTEIN"/>
    <property type="match status" value="1"/>
</dbReference>
<feature type="region of interest" description="Disordered" evidence="1">
    <location>
        <begin position="40"/>
        <end position="91"/>
    </location>
</feature>
<keyword evidence="2" id="KW-0812">Transmembrane</keyword>
<dbReference type="EC" id="3.1.27.-" evidence="3"/>
<keyword evidence="3" id="KW-0378">Hydrolase</keyword>
<keyword evidence="2" id="KW-0472">Membrane</keyword>
<evidence type="ECO:0000313" key="3">
    <source>
        <dbReference type="EMBL" id="PKA64510.1"/>
    </source>
</evidence>
<protein>
    <submittedName>
        <fullName evidence="3">E3 ubiquitin-protein ligase</fullName>
        <ecNumber evidence="3">3.1.27.-</ecNumber>
    </submittedName>
</protein>
<evidence type="ECO:0000256" key="1">
    <source>
        <dbReference type="SAM" id="MobiDB-lite"/>
    </source>
</evidence>
<feature type="transmembrane region" description="Helical" evidence="2">
    <location>
        <begin position="232"/>
        <end position="250"/>
    </location>
</feature>
<keyword evidence="4" id="KW-1185">Reference proteome</keyword>
<evidence type="ECO:0000256" key="2">
    <source>
        <dbReference type="SAM" id="Phobius"/>
    </source>
</evidence>
<feature type="transmembrane region" description="Helical" evidence="2">
    <location>
        <begin position="262"/>
        <end position="295"/>
    </location>
</feature>
<feature type="compositionally biased region" description="Low complexity" evidence="1">
    <location>
        <begin position="62"/>
        <end position="78"/>
    </location>
</feature>
<evidence type="ECO:0000313" key="4">
    <source>
        <dbReference type="Proteomes" id="UP000236161"/>
    </source>
</evidence>
<reference evidence="3 4" key="1">
    <citation type="journal article" date="2017" name="Nature">
        <title>The Apostasia genome and the evolution of orchids.</title>
        <authorList>
            <person name="Zhang G.Q."/>
            <person name="Liu K.W."/>
            <person name="Li Z."/>
            <person name="Lohaus R."/>
            <person name="Hsiao Y.Y."/>
            <person name="Niu S.C."/>
            <person name="Wang J.Y."/>
            <person name="Lin Y.C."/>
            <person name="Xu Q."/>
            <person name="Chen L.J."/>
            <person name="Yoshida K."/>
            <person name="Fujiwara S."/>
            <person name="Wang Z.W."/>
            <person name="Zhang Y.Q."/>
            <person name="Mitsuda N."/>
            <person name="Wang M."/>
            <person name="Liu G.H."/>
            <person name="Pecoraro L."/>
            <person name="Huang H.X."/>
            <person name="Xiao X.J."/>
            <person name="Lin M."/>
            <person name="Wu X.Y."/>
            <person name="Wu W.L."/>
            <person name="Chen Y.Y."/>
            <person name="Chang S.B."/>
            <person name="Sakamoto S."/>
            <person name="Ohme-Takagi M."/>
            <person name="Yagi M."/>
            <person name="Zeng S.J."/>
            <person name="Shen C.Y."/>
            <person name="Yeh C.M."/>
            <person name="Luo Y.B."/>
            <person name="Tsai W.C."/>
            <person name="Van de Peer Y."/>
            <person name="Liu Z.J."/>
        </authorList>
    </citation>
    <scope>NUCLEOTIDE SEQUENCE [LARGE SCALE GENOMIC DNA]</scope>
    <source>
        <strain evidence="4">cv. Shenzhen</strain>
        <tissue evidence="3">Stem</tissue>
    </source>
</reference>
<dbReference type="STRING" id="1088818.A0A2I0B9N1"/>
<sequence length="389" mass="43233">MAANLSLEQSCEGQTDRFPLLMERPIESTDIVRNGIASATSHHENGHSNVNSHSEERPAATAQNPSSQTSSRSHTASNTRNAPFDTRGDVYGRRHRSPLNSGFWISVELFVNLIQITAAVIVLCFSRHEHPKTPLFAWIIGYTVGCVATIPHLCWRYIHRNIQASEQDSTSSFQNSLQNNVAESGSYTVISVGQTSGENMQRTVGGQLERQQNLASTRPRLNLNALVDHFKMALDCFFAVWFVVGNVWIFGGRSSASDAPNLYWLCVVFLTFSCIGYAMPFILCAIICCCLPCIISLMGWREEMVQTRGATSETINALPTHKFKAKIIHGSEESEMNPEGEGGFLVTGPDKERTISAEDAVSHHPVLFIIVYNHLSALSRLYFKMMQMI</sequence>
<dbReference type="OrthoDB" id="9984778at2759"/>
<organism evidence="3 4">
    <name type="scientific">Apostasia shenzhenica</name>
    <dbReference type="NCBI Taxonomy" id="1088818"/>
    <lineage>
        <taxon>Eukaryota</taxon>
        <taxon>Viridiplantae</taxon>
        <taxon>Streptophyta</taxon>
        <taxon>Embryophyta</taxon>
        <taxon>Tracheophyta</taxon>
        <taxon>Spermatophyta</taxon>
        <taxon>Magnoliopsida</taxon>
        <taxon>Liliopsida</taxon>
        <taxon>Asparagales</taxon>
        <taxon>Orchidaceae</taxon>
        <taxon>Apostasioideae</taxon>
        <taxon>Apostasia</taxon>
    </lineage>
</organism>
<gene>
    <name evidence="3" type="ORF">AXF42_Ash007255</name>
</gene>
<accession>A0A2I0B9N1</accession>
<name>A0A2I0B9N1_9ASPA</name>
<dbReference type="Proteomes" id="UP000236161">
    <property type="component" value="Unassembled WGS sequence"/>
</dbReference>
<dbReference type="GO" id="GO:0016787">
    <property type="term" value="F:hydrolase activity"/>
    <property type="evidence" value="ECO:0007669"/>
    <property type="project" value="UniProtKB-KW"/>
</dbReference>
<dbReference type="PANTHER" id="PTHR46225:SF19">
    <property type="entry name" value="RING-TYPE DOMAIN-CONTAINING PROTEIN"/>
    <property type="match status" value="1"/>
</dbReference>
<dbReference type="EMBL" id="KZ451903">
    <property type="protein sequence ID" value="PKA64510.1"/>
    <property type="molecule type" value="Genomic_DNA"/>
</dbReference>
<feature type="transmembrane region" description="Helical" evidence="2">
    <location>
        <begin position="103"/>
        <end position="123"/>
    </location>
</feature>
<dbReference type="AlphaFoldDB" id="A0A2I0B9N1"/>
<feature type="transmembrane region" description="Helical" evidence="2">
    <location>
        <begin position="135"/>
        <end position="155"/>
    </location>
</feature>
<keyword evidence="2" id="KW-1133">Transmembrane helix</keyword>
<proteinExistence type="predicted"/>